<dbReference type="RefSeq" id="WP_039097166.1">
    <property type="nucleotide sequence ID" value="NZ_JTDN01000002.1"/>
</dbReference>
<reference evidence="1 2" key="1">
    <citation type="submission" date="2014-11" db="EMBL/GenBank/DDBJ databases">
        <title>Draft genome sequence of Kirrobacter mercurialis.</title>
        <authorList>
            <person name="Coil D.A."/>
            <person name="Eisen J.A."/>
        </authorList>
    </citation>
    <scope>NUCLEOTIDE SEQUENCE [LARGE SCALE GENOMIC DNA]</scope>
    <source>
        <strain evidence="1 2">Coronado</strain>
    </source>
</reference>
<dbReference type="OrthoDB" id="1550735at2"/>
<dbReference type="Proteomes" id="UP000030988">
    <property type="component" value="Unassembled WGS sequence"/>
</dbReference>
<name>A0A0B2BT70_9SPHN</name>
<proteinExistence type="predicted"/>
<evidence type="ECO:0000313" key="2">
    <source>
        <dbReference type="Proteomes" id="UP000030988"/>
    </source>
</evidence>
<organism evidence="1 2">
    <name type="scientific">Croceibacterium mercuriale</name>
    <dbReference type="NCBI Taxonomy" id="1572751"/>
    <lineage>
        <taxon>Bacteria</taxon>
        <taxon>Pseudomonadati</taxon>
        <taxon>Pseudomonadota</taxon>
        <taxon>Alphaproteobacteria</taxon>
        <taxon>Sphingomonadales</taxon>
        <taxon>Erythrobacteraceae</taxon>
        <taxon>Croceibacterium</taxon>
    </lineage>
</organism>
<sequence>MSGTVRPSAICGLLYCGDRTERHANVGTGGGDPLLLYVRNALTLAGSLRQHGQAFTLLVNDAARVDALVAQAGGTGSVAVEEVAFTLDVPPGVRFYSAHFKLELLRLFAEGRFGPFPALLDLDVVALKPLEFPDRPGLWAYDIAHEILGGPKHRAAIASLEQVARVPLDTQRWFGGEFLAGRQADFAGLWQTVAHLWPTYRDAVGSDMYHSGDEMVLSAALNRLIDNGYALNDAGAAGLVARWWSVPMTRRLGRLADAQQCAILHLPADKHLLARPAAGPFVPAAFMAELRADVARRRKGLRNTIRAIAHHLKGRRFAPLLD</sequence>
<keyword evidence="2" id="KW-1185">Reference proteome</keyword>
<dbReference type="EMBL" id="JTDN01000002">
    <property type="protein sequence ID" value="KHL24713.1"/>
    <property type="molecule type" value="Genomic_DNA"/>
</dbReference>
<comment type="caution">
    <text evidence="1">The sequence shown here is derived from an EMBL/GenBank/DDBJ whole genome shotgun (WGS) entry which is preliminary data.</text>
</comment>
<dbReference type="AlphaFoldDB" id="A0A0B2BT70"/>
<protein>
    <submittedName>
        <fullName evidence="1">Uncharacterized protein</fullName>
    </submittedName>
</protein>
<evidence type="ECO:0000313" key="1">
    <source>
        <dbReference type="EMBL" id="KHL24713.1"/>
    </source>
</evidence>
<accession>A0A0B2BT70</accession>
<dbReference type="STRING" id="1572751.PK98_12295"/>
<gene>
    <name evidence="1" type="ORF">PK98_12295</name>
</gene>